<organism evidence="1 2">
    <name type="scientific">Asanoa siamensis</name>
    <dbReference type="NCBI Taxonomy" id="926357"/>
    <lineage>
        <taxon>Bacteria</taxon>
        <taxon>Bacillati</taxon>
        <taxon>Actinomycetota</taxon>
        <taxon>Actinomycetes</taxon>
        <taxon>Micromonosporales</taxon>
        <taxon>Micromonosporaceae</taxon>
        <taxon>Asanoa</taxon>
    </lineage>
</organism>
<dbReference type="Proteomes" id="UP000604117">
    <property type="component" value="Unassembled WGS sequence"/>
</dbReference>
<dbReference type="RefSeq" id="WP_203714362.1">
    <property type="nucleotide sequence ID" value="NZ_BONE01000026.1"/>
</dbReference>
<name>A0ABQ4CRZ1_9ACTN</name>
<proteinExistence type="predicted"/>
<sequence>MSLYNLLLVELGCPWCHRRAACEVEFKLGLLDLRTYRLGDTLRWAGGHGNEPLRRPDEGCAESEGYTVCPHCERDFWVRVEIRNDLILAVTADPGRQGYIA</sequence>
<evidence type="ECO:0000313" key="2">
    <source>
        <dbReference type="Proteomes" id="UP000604117"/>
    </source>
</evidence>
<gene>
    <name evidence="1" type="ORF">Asi02nite_35670</name>
</gene>
<evidence type="ECO:0008006" key="3">
    <source>
        <dbReference type="Google" id="ProtNLM"/>
    </source>
</evidence>
<reference evidence="1 2" key="1">
    <citation type="submission" date="2021-01" db="EMBL/GenBank/DDBJ databases">
        <title>Whole genome shotgun sequence of Asanoa siamensis NBRC 107932.</title>
        <authorList>
            <person name="Komaki H."/>
            <person name="Tamura T."/>
        </authorList>
    </citation>
    <scope>NUCLEOTIDE SEQUENCE [LARGE SCALE GENOMIC DNA]</scope>
    <source>
        <strain evidence="1 2">NBRC 107932</strain>
    </source>
</reference>
<protein>
    <recommendedName>
        <fullName evidence="3">Trm112 family protein</fullName>
    </recommendedName>
</protein>
<accession>A0ABQ4CRZ1</accession>
<comment type="caution">
    <text evidence="1">The sequence shown here is derived from an EMBL/GenBank/DDBJ whole genome shotgun (WGS) entry which is preliminary data.</text>
</comment>
<dbReference type="EMBL" id="BONE01000026">
    <property type="protein sequence ID" value="GIF74049.1"/>
    <property type="molecule type" value="Genomic_DNA"/>
</dbReference>
<keyword evidence="2" id="KW-1185">Reference proteome</keyword>
<evidence type="ECO:0000313" key="1">
    <source>
        <dbReference type="EMBL" id="GIF74049.1"/>
    </source>
</evidence>